<proteinExistence type="predicted"/>
<feature type="region of interest" description="Disordered" evidence="2">
    <location>
        <begin position="400"/>
        <end position="432"/>
    </location>
</feature>
<dbReference type="OMA" id="QCRVLMR"/>
<reference evidence="3 4" key="2">
    <citation type="submission" date="2018-11" db="EMBL/GenBank/DDBJ databases">
        <authorList>
            <consortium name="Pathogen Informatics"/>
        </authorList>
    </citation>
    <scope>NUCLEOTIDE SEQUENCE [LARGE SCALE GENOMIC DNA]</scope>
</reference>
<accession>A0A0N4Y1Z7</accession>
<gene>
    <name evidence="3" type="ORF">NBR_LOCUS9681</name>
</gene>
<dbReference type="AlphaFoldDB" id="A0A0N4Y1Z7"/>
<evidence type="ECO:0000256" key="2">
    <source>
        <dbReference type="SAM" id="MobiDB-lite"/>
    </source>
</evidence>
<reference evidence="5" key="1">
    <citation type="submission" date="2017-02" db="UniProtKB">
        <authorList>
            <consortium name="WormBaseParasite"/>
        </authorList>
    </citation>
    <scope>IDENTIFICATION</scope>
</reference>
<keyword evidence="4" id="KW-1185">Reference proteome</keyword>
<feature type="compositionally biased region" description="Basic and acidic residues" evidence="2">
    <location>
        <begin position="570"/>
        <end position="583"/>
    </location>
</feature>
<sequence length="765" mass="83526">MLGTQVALSGTSPIITGISISNRIEFVDEDPETLSMRLSLLESLQSKIVGGEKEKEDGEVSDESPPELPLSYGRSVTKESCSSRTRKPTGVDSYDRKDKSIGTSSHSNSSRAKKRDATQSKSGTTSIKRVTPELSITLPVSHTGENGTDVIVSTMKEEENGNERIIEATGSHSCAGGTPFKKVVDSGDHISVTVNACNGQVKNSPEPTSKGSKQEGTFMNPSSMLVTARGNQHNASADPMAIPHIPLPPAPVPCRPQNVVSPNGKDFVLLPPPPAPPILPKPTVMMENCHPSSIRIEVREGGGRIAQLSDAPITSPIQSSSKTVSHPCKPRMIPLCSNATEKADNYEDVQMDVESSHSSCESEPEQVENKGRTSPRNRLCSDADEERLREMLLNQVILNRQRGAGSTGESSSASVYDDRGNEHSSLPNGFCEGEVSSDVKVSPLTRSTSNTCDSVSFQTPRNTRASRTTEKQIQLGELESEISARLSFLDESLRRRTELRNQLAELEADIESGRAQCRVLMRRRNMVRRAVERGSNDAVTTQRSEGRDSVENTLKTSASAPNLDAVRSAAEQRKWDEEQEMRVKLLARMRRADIRPTNSTNSSEESSTMGNSSVNADEHCDPSTVHNDDEHLSHATQTESVSQSVTEKSPMPLYRSDKFPRRLKRFVGLPPDLDAESAADCPVEMKGKKCTDVSCESSHIRDGELTATDVLGMVIAYLPQLVAHFDDKDRTSSRFLSFSFPFCVAFRSFAGSLSFVAEEWKSPLS</sequence>
<feature type="compositionally biased region" description="Polar residues" evidence="2">
    <location>
        <begin position="551"/>
        <end position="560"/>
    </location>
</feature>
<feature type="coiled-coil region" evidence="1">
    <location>
        <begin position="489"/>
        <end position="523"/>
    </location>
</feature>
<feature type="compositionally biased region" description="Polar residues" evidence="2">
    <location>
        <begin position="101"/>
        <end position="110"/>
    </location>
</feature>
<feature type="compositionally biased region" description="Low complexity" evidence="2">
    <location>
        <begin position="403"/>
        <end position="414"/>
    </location>
</feature>
<organism evidence="5">
    <name type="scientific">Nippostrongylus brasiliensis</name>
    <name type="common">Rat hookworm</name>
    <dbReference type="NCBI Taxonomy" id="27835"/>
    <lineage>
        <taxon>Eukaryota</taxon>
        <taxon>Metazoa</taxon>
        <taxon>Ecdysozoa</taxon>
        <taxon>Nematoda</taxon>
        <taxon>Chromadorea</taxon>
        <taxon>Rhabditida</taxon>
        <taxon>Rhabditina</taxon>
        <taxon>Rhabditomorpha</taxon>
        <taxon>Strongyloidea</taxon>
        <taxon>Heligmosomidae</taxon>
        <taxon>Nippostrongylus</taxon>
    </lineage>
</organism>
<feature type="compositionally biased region" description="Polar residues" evidence="2">
    <location>
        <begin position="445"/>
        <end position="466"/>
    </location>
</feature>
<name>A0A0N4Y1Z7_NIPBR</name>
<feature type="compositionally biased region" description="Basic and acidic residues" evidence="2">
    <location>
        <begin position="616"/>
        <end position="633"/>
    </location>
</feature>
<feature type="region of interest" description="Disordered" evidence="2">
    <location>
        <begin position="445"/>
        <end position="470"/>
    </location>
</feature>
<feature type="compositionally biased region" description="Polar residues" evidence="2">
    <location>
        <begin position="634"/>
        <end position="647"/>
    </location>
</feature>
<evidence type="ECO:0000313" key="4">
    <source>
        <dbReference type="Proteomes" id="UP000271162"/>
    </source>
</evidence>
<feature type="compositionally biased region" description="Low complexity" evidence="2">
    <location>
        <begin position="597"/>
        <end position="613"/>
    </location>
</feature>
<keyword evidence="1" id="KW-0175">Coiled coil</keyword>
<feature type="region of interest" description="Disordered" evidence="2">
    <location>
        <begin position="198"/>
        <end position="219"/>
    </location>
</feature>
<evidence type="ECO:0000256" key="1">
    <source>
        <dbReference type="SAM" id="Coils"/>
    </source>
</evidence>
<dbReference type="WBParaSite" id="NBR_0000968001-mRNA-1">
    <property type="protein sequence ID" value="NBR_0000968001-mRNA-1"/>
    <property type="gene ID" value="NBR_0000968001"/>
</dbReference>
<dbReference type="EMBL" id="UYSL01020177">
    <property type="protein sequence ID" value="VDL73270.1"/>
    <property type="molecule type" value="Genomic_DNA"/>
</dbReference>
<evidence type="ECO:0000313" key="3">
    <source>
        <dbReference type="EMBL" id="VDL73270.1"/>
    </source>
</evidence>
<dbReference type="Proteomes" id="UP000271162">
    <property type="component" value="Unassembled WGS sequence"/>
</dbReference>
<feature type="region of interest" description="Disordered" evidence="2">
    <location>
        <begin position="532"/>
        <end position="655"/>
    </location>
</feature>
<protein>
    <submittedName>
        <fullName evidence="5">Zf-C3H1 domain-containing protein</fullName>
    </submittedName>
</protein>
<evidence type="ECO:0000313" key="5">
    <source>
        <dbReference type="WBParaSite" id="NBR_0000968001-mRNA-1"/>
    </source>
</evidence>
<feature type="compositionally biased region" description="Polar residues" evidence="2">
    <location>
        <begin position="119"/>
        <end position="128"/>
    </location>
</feature>
<feature type="region of interest" description="Disordered" evidence="2">
    <location>
        <begin position="49"/>
        <end position="134"/>
    </location>
</feature>
<feature type="region of interest" description="Disordered" evidence="2">
    <location>
        <begin position="350"/>
        <end position="383"/>
    </location>
</feature>